<organism evidence="2 3">
    <name type="scientific">Simiduia aestuariiviva</name>
    <dbReference type="NCBI Taxonomy" id="1510459"/>
    <lineage>
        <taxon>Bacteria</taxon>
        <taxon>Pseudomonadati</taxon>
        <taxon>Pseudomonadota</taxon>
        <taxon>Gammaproteobacteria</taxon>
        <taxon>Cellvibrionales</taxon>
        <taxon>Cellvibrionaceae</taxon>
        <taxon>Simiduia</taxon>
    </lineage>
</organism>
<dbReference type="Proteomes" id="UP000559987">
    <property type="component" value="Unassembled WGS sequence"/>
</dbReference>
<accession>A0A839UT15</accession>
<evidence type="ECO:0000313" key="2">
    <source>
        <dbReference type="EMBL" id="MBB3168517.1"/>
    </source>
</evidence>
<reference evidence="2 3" key="1">
    <citation type="submission" date="2020-08" db="EMBL/GenBank/DDBJ databases">
        <title>Genomic Encyclopedia of Type Strains, Phase III (KMG-III): the genomes of soil and plant-associated and newly described type strains.</title>
        <authorList>
            <person name="Whitman W."/>
        </authorList>
    </citation>
    <scope>NUCLEOTIDE SEQUENCE [LARGE SCALE GENOMIC DNA]</scope>
    <source>
        <strain evidence="2 3">CECT 8571</strain>
    </source>
</reference>
<dbReference type="RefSeq" id="WP_183909993.1">
    <property type="nucleotide sequence ID" value="NZ_JACHXZ010000002.1"/>
</dbReference>
<feature type="region of interest" description="Disordered" evidence="1">
    <location>
        <begin position="58"/>
        <end position="102"/>
    </location>
</feature>
<gene>
    <name evidence="2" type="ORF">FHS30_001701</name>
</gene>
<protein>
    <submittedName>
        <fullName evidence="2">Uncharacterized protein</fullName>
    </submittedName>
</protein>
<dbReference type="Pfam" id="PF20549">
    <property type="entry name" value="DUF6763"/>
    <property type="match status" value="1"/>
</dbReference>
<keyword evidence="3" id="KW-1185">Reference proteome</keyword>
<evidence type="ECO:0000256" key="1">
    <source>
        <dbReference type="SAM" id="MobiDB-lite"/>
    </source>
</evidence>
<proteinExistence type="predicted"/>
<dbReference type="EMBL" id="JACHXZ010000002">
    <property type="protein sequence ID" value="MBB3168517.1"/>
    <property type="molecule type" value="Genomic_DNA"/>
</dbReference>
<comment type="caution">
    <text evidence="2">The sequence shown here is derived from an EMBL/GenBank/DDBJ whole genome shotgun (WGS) entry which is preliminary data.</text>
</comment>
<dbReference type="AlphaFoldDB" id="A0A839UT15"/>
<dbReference type="InterPro" id="IPR046651">
    <property type="entry name" value="DUF6763"/>
</dbReference>
<sequence length="102" mass="11261">MPTPHTGQWYSNRETGQYFEIVALDVNSTTIEIQYVDGSLDEIDAEMWSQLDLLTAAPPEDPTSGYETMDGDAGQCGIDGDPPNQPFDIERLEPDTFTGSED</sequence>
<evidence type="ECO:0000313" key="3">
    <source>
        <dbReference type="Proteomes" id="UP000559987"/>
    </source>
</evidence>
<name>A0A839UT15_9GAMM</name>